<dbReference type="EMBL" id="JAPCWZ010000005">
    <property type="protein sequence ID" value="KAK8862355.1"/>
    <property type="molecule type" value="Genomic_DNA"/>
</dbReference>
<dbReference type="PANTHER" id="PTHR35895">
    <property type="entry name" value="CHROMOSOME 16, WHOLE GENOME SHOTGUN SEQUENCE"/>
    <property type="match status" value="1"/>
</dbReference>
<evidence type="ECO:0000256" key="2">
    <source>
        <dbReference type="SAM" id="Phobius"/>
    </source>
</evidence>
<feature type="compositionally biased region" description="Polar residues" evidence="1">
    <location>
        <begin position="1"/>
        <end position="14"/>
    </location>
</feature>
<keyword evidence="2" id="KW-1133">Transmembrane helix</keyword>
<dbReference type="Gene3D" id="2.60.40.1820">
    <property type="match status" value="1"/>
</dbReference>
<feature type="domain" description="Tag1 C-terminal" evidence="3">
    <location>
        <begin position="464"/>
        <end position="578"/>
    </location>
</feature>
<name>A0ABR2IGL3_9PEZI</name>
<evidence type="ECO:0000259" key="3">
    <source>
        <dbReference type="Pfam" id="PF22786"/>
    </source>
</evidence>
<dbReference type="Pfam" id="PF22786">
    <property type="entry name" value="Tag1_C"/>
    <property type="match status" value="1"/>
</dbReference>
<keyword evidence="2" id="KW-0812">Transmembrane</keyword>
<dbReference type="Pfam" id="PF26174">
    <property type="entry name" value="LEA-2_1"/>
    <property type="match status" value="1"/>
</dbReference>
<evidence type="ECO:0000256" key="1">
    <source>
        <dbReference type="SAM" id="MobiDB-lite"/>
    </source>
</evidence>
<dbReference type="InterPro" id="IPR046368">
    <property type="entry name" value="Tag1"/>
</dbReference>
<feature type="domain" description="Tag1-like fifth Ig-like" evidence="5">
    <location>
        <begin position="730"/>
        <end position="841"/>
    </location>
</feature>
<dbReference type="SUPFAM" id="SSF117070">
    <property type="entry name" value="LEA14-like"/>
    <property type="match status" value="1"/>
</dbReference>
<evidence type="ECO:0000259" key="4">
    <source>
        <dbReference type="Pfam" id="PF26150"/>
    </source>
</evidence>
<feature type="compositionally biased region" description="Low complexity" evidence="1">
    <location>
        <begin position="60"/>
        <end position="70"/>
    </location>
</feature>
<evidence type="ECO:0000313" key="6">
    <source>
        <dbReference type="EMBL" id="KAK8862355.1"/>
    </source>
</evidence>
<feature type="domain" description="Tag1-like fourth Ig-like" evidence="4">
    <location>
        <begin position="591"/>
        <end position="704"/>
    </location>
</feature>
<reference evidence="6 7" key="1">
    <citation type="journal article" date="2024" name="IMA Fungus">
        <title>Apiospora arundinis, a panoply of carbohydrate-active enzymes and secondary metabolites.</title>
        <authorList>
            <person name="Sorensen T."/>
            <person name="Petersen C."/>
            <person name="Muurmann A.T."/>
            <person name="Christiansen J.V."/>
            <person name="Brundto M.L."/>
            <person name="Overgaard C.K."/>
            <person name="Boysen A.T."/>
            <person name="Wollenberg R.D."/>
            <person name="Larsen T.O."/>
            <person name="Sorensen J.L."/>
            <person name="Nielsen K.L."/>
            <person name="Sondergaard T.E."/>
        </authorList>
    </citation>
    <scope>NUCLEOTIDE SEQUENCE [LARGE SCALE GENOMIC DNA]</scope>
    <source>
        <strain evidence="6 7">AAU 773</strain>
    </source>
</reference>
<dbReference type="InterPro" id="IPR059066">
    <property type="entry name" value="Ig_Tag1-like_5th"/>
</dbReference>
<dbReference type="Proteomes" id="UP001390339">
    <property type="component" value="Unassembled WGS sequence"/>
</dbReference>
<keyword evidence="7" id="KW-1185">Reference proteome</keyword>
<dbReference type="PANTHER" id="PTHR35895:SF3">
    <property type="entry name" value="PRE-RRNA PROCESSING PROTEIN"/>
    <property type="match status" value="1"/>
</dbReference>
<dbReference type="InterPro" id="IPR055011">
    <property type="entry name" value="Tag1_C"/>
</dbReference>
<dbReference type="Pfam" id="PF26150">
    <property type="entry name" value="LEA-2_4"/>
    <property type="match status" value="1"/>
</dbReference>
<feature type="region of interest" description="Disordered" evidence="1">
    <location>
        <begin position="1"/>
        <end position="70"/>
    </location>
</feature>
<feature type="transmembrane region" description="Helical" evidence="2">
    <location>
        <begin position="79"/>
        <end position="99"/>
    </location>
</feature>
<proteinExistence type="predicted"/>
<dbReference type="InterPro" id="IPR059065">
    <property type="entry name" value="Ig_Tag1-like_4th"/>
</dbReference>
<sequence>MASDETSPLLSTAAATKGKSADNNSGETTPLLSSTTDTPRYDGDNDEPDNEAASIRSRLSDGSSTQSLKKSSSRRWPSFIAMGVLGLMVIAIIALAYIVPDAVQEYAKQAAVVEPTSLSLESITADGLRARIQATFRLDGARVANDHVRRVGKAATWVANQLGTEETTIVVTLPDYKDLLLGTAAIPPLLIHLKDGDVTNFDFVTDIVPGNMEGIRSIANEWLEGRLDKVRLQGKADLALKSGLLPLGTHSVAESLVFEAKKIPAMPQYNITRLNVKDVPGPGDKQSMLAEVSIVARNEYPLELNVPELAFEILVPGCDTDDLIVIADAVTSEIFVKPRSSVQADVHGIIRELPDSLTRDCPDSKSSPLDIILKQYMQGEPATLYVRGSSHPDGSTPRWVAELLSSVTLPVAFPGKSLDGLIRNFSMSDVHFTMPDPFADPDDPASNPTVSGNILVTASLPSEMNFGINVTKVRASADVYYKSDKLGELNLKKWQAANSTRVEETKHHEASLNIGARIHEAPFNVTNSSVFTTVIQQLYFGNKPIQLAIDAKVDVKVDTSLGQLVLKEVPAEGMIPVKPLSTGEGWLDDLAPKIRSLRILDTTATSITLQALVNVTNPTPYTATVPYVNIHVLTNDTILADATVENVEVVKGDNTDILVTATWDPTRSGKTGHQIGRDLISQYLSGFNTSITVKAHRNSIPGQPIICEGLSKFNLTLAAPKLELPGRTPEERSHFIRDATFHFFSSTATFTLASPLKFNTMYIDFVNATAFYNHTEEIGRIVRDLPFEAPPGQSTTPRLPVEWSVGSVGYDAVKKALGGTLKLDARANVDVRLGNWRESVWYIGRGIGARVGL</sequence>
<gene>
    <name evidence="6" type="ORF">PGQ11_008590</name>
</gene>
<keyword evidence="2" id="KW-0472">Membrane</keyword>
<accession>A0ABR2IGL3</accession>
<feature type="compositionally biased region" description="Low complexity" evidence="1">
    <location>
        <begin position="28"/>
        <end position="38"/>
    </location>
</feature>
<protein>
    <recommendedName>
        <fullName evidence="8">Pre-rRNA processing protein</fullName>
    </recommendedName>
</protein>
<dbReference type="Pfam" id="PF26153">
    <property type="entry name" value="LEA-2L_5"/>
    <property type="match status" value="1"/>
</dbReference>
<organism evidence="6 7">
    <name type="scientific">Apiospora arundinis</name>
    <dbReference type="NCBI Taxonomy" id="335852"/>
    <lineage>
        <taxon>Eukaryota</taxon>
        <taxon>Fungi</taxon>
        <taxon>Dikarya</taxon>
        <taxon>Ascomycota</taxon>
        <taxon>Pezizomycotina</taxon>
        <taxon>Sordariomycetes</taxon>
        <taxon>Xylariomycetidae</taxon>
        <taxon>Amphisphaeriales</taxon>
        <taxon>Apiosporaceae</taxon>
        <taxon>Apiospora</taxon>
    </lineage>
</organism>
<evidence type="ECO:0000259" key="5">
    <source>
        <dbReference type="Pfam" id="PF26153"/>
    </source>
</evidence>
<comment type="caution">
    <text evidence="6">The sequence shown here is derived from an EMBL/GenBank/DDBJ whole genome shotgun (WGS) entry which is preliminary data.</text>
</comment>
<evidence type="ECO:0000313" key="7">
    <source>
        <dbReference type="Proteomes" id="UP001390339"/>
    </source>
</evidence>
<evidence type="ECO:0008006" key="8">
    <source>
        <dbReference type="Google" id="ProtNLM"/>
    </source>
</evidence>